<accession>A0ABS9KWV3</accession>
<evidence type="ECO:0008006" key="3">
    <source>
        <dbReference type="Google" id="ProtNLM"/>
    </source>
</evidence>
<sequence length="406" mass="47369">MAQFDHLKHLLETIRTIGFWDRLFHWKKVRDQLVLADRDLYSNETVVKEQEKKLILAQQAAQLQKQENQTLGARKDELVSEVAHWKESFFSLQREMEQVKQQHNTLLAAEEIRQHEHGKAIQSLTQIETRIRNERLSELEVQQQTAIDKLRLLKESWNQHEQRVRSAIKTVCQRHTIDYIDKPPFRGIPDNTISICNEFVIIDAKSPAGEDPGNFPSYLKDQAEKAIKYAKQSGVRSDIYFAVPSASLDSLTQFVHRFADHTVYIISTDTIEPVLLHLRKIEEYEFAQELTPEDRNTICSMLGRFAHLSKRRIQVDSFFARQFIQLAYKAEAELPPEILAAVIEFEKSEKLNPPQEKRHKSIPLTEIEKEVHQVRQEADSRGIWMQEDQLGDKLSDLPLYKDNNPL</sequence>
<comment type="caution">
    <text evidence="1">The sequence shown here is derived from an EMBL/GenBank/DDBJ whole genome shotgun (WGS) entry which is preliminary data.</text>
</comment>
<dbReference type="Proteomes" id="UP001165367">
    <property type="component" value="Unassembled WGS sequence"/>
</dbReference>
<keyword evidence="2" id="KW-1185">Reference proteome</keyword>
<protein>
    <recommendedName>
        <fullName evidence="3">DUF2130 domain-containing protein</fullName>
    </recommendedName>
</protein>
<reference evidence="1" key="1">
    <citation type="submission" date="2022-01" db="EMBL/GenBank/DDBJ databases">
        <authorList>
            <person name="Jo J.-H."/>
            <person name="Im W.-T."/>
        </authorList>
    </citation>
    <scope>NUCLEOTIDE SEQUENCE</scope>
    <source>
        <strain evidence="1">NA20</strain>
    </source>
</reference>
<evidence type="ECO:0000313" key="2">
    <source>
        <dbReference type="Proteomes" id="UP001165367"/>
    </source>
</evidence>
<dbReference type="RefSeq" id="WP_237875330.1">
    <property type="nucleotide sequence ID" value="NZ_JAKLTR010000015.1"/>
</dbReference>
<dbReference type="EMBL" id="JAKLTR010000015">
    <property type="protein sequence ID" value="MCG2616793.1"/>
    <property type="molecule type" value="Genomic_DNA"/>
</dbReference>
<organism evidence="1 2">
    <name type="scientific">Terrimonas ginsenosidimutans</name>
    <dbReference type="NCBI Taxonomy" id="2908004"/>
    <lineage>
        <taxon>Bacteria</taxon>
        <taxon>Pseudomonadati</taxon>
        <taxon>Bacteroidota</taxon>
        <taxon>Chitinophagia</taxon>
        <taxon>Chitinophagales</taxon>
        <taxon>Chitinophagaceae</taxon>
        <taxon>Terrimonas</taxon>
    </lineage>
</organism>
<gene>
    <name evidence="1" type="ORF">LZZ85_21015</name>
</gene>
<name>A0ABS9KWV3_9BACT</name>
<proteinExistence type="predicted"/>
<evidence type="ECO:0000313" key="1">
    <source>
        <dbReference type="EMBL" id="MCG2616793.1"/>
    </source>
</evidence>